<dbReference type="Proteomes" id="UP000076848">
    <property type="component" value="Unassembled WGS sequence"/>
</dbReference>
<keyword evidence="2 5" id="KW-0812">Transmembrane</keyword>
<feature type="transmembrane region" description="Helical" evidence="5">
    <location>
        <begin position="118"/>
        <end position="136"/>
    </location>
</feature>
<reference evidence="6 7" key="1">
    <citation type="submission" date="2016-04" db="EMBL/GenBank/DDBJ databases">
        <authorList>
            <consortium name="Pathogen Informatics"/>
        </authorList>
    </citation>
    <scope>NUCLEOTIDE SEQUENCE [LARGE SCALE GENOMIC DNA]</scope>
    <source>
        <strain evidence="6 7">H050680373</strain>
    </source>
</reference>
<dbReference type="GO" id="GO:0005886">
    <property type="term" value="C:plasma membrane"/>
    <property type="evidence" value="ECO:0007669"/>
    <property type="project" value="UniProtKB-SubCell"/>
</dbReference>
<gene>
    <name evidence="6" type="ORF">SAMEA3906486_02892</name>
</gene>
<sequence>MDIGTFLLLAGAGMIGGICNAVAGAGLLVGATLLVFTGEAQFSRLVPWPILVATVPFVLGPWLRQAIERHARGQVPLLAAEAEFLTALYGGYFGAGLGIMLMAILTLSDVRDVQEASAVKNAMATVVTGAAVMLFVATRSIARAQGRAVLLGAIVGGHAGARLARWIPPLAPRWTIMATGLALAAYFGLKAGA</sequence>
<evidence type="ECO:0000313" key="6">
    <source>
        <dbReference type="EMBL" id="SAI70093.1"/>
    </source>
</evidence>
<organism evidence="6 7">
    <name type="scientific">Bordetella ansorpii</name>
    <dbReference type="NCBI Taxonomy" id="288768"/>
    <lineage>
        <taxon>Bacteria</taxon>
        <taxon>Pseudomonadati</taxon>
        <taxon>Pseudomonadota</taxon>
        <taxon>Betaproteobacteria</taxon>
        <taxon>Burkholderiales</taxon>
        <taxon>Alcaligenaceae</taxon>
        <taxon>Bordetella</taxon>
    </lineage>
</organism>
<evidence type="ECO:0000313" key="7">
    <source>
        <dbReference type="Proteomes" id="UP000076848"/>
    </source>
</evidence>
<feature type="transmembrane region" description="Helical" evidence="5">
    <location>
        <begin position="84"/>
        <end position="106"/>
    </location>
</feature>
<dbReference type="Pfam" id="PF01925">
    <property type="entry name" value="TauE"/>
    <property type="match status" value="1"/>
</dbReference>
<keyword evidence="4 5" id="KW-0472">Membrane</keyword>
<protein>
    <recommendedName>
        <fullName evidence="5">Probable membrane transporter protein</fullName>
    </recommendedName>
</protein>
<dbReference type="RefSeq" id="WP_066128087.1">
    <property type="nucleotide sequence ID" value="NZ_FKIF01000006.1"/>
</dbReference>
<dbReference type="OrthoDB" id="9807082at2"/>
<keyword evidence="3 5" id="KW-1133">Transmembrane helix</keyword>
<dbReference type="STRING" id="288768.SAMEA3906486_02892"/>
<comment type="subcellular location">
    <subcellularLocation>
        <location evidence="5">Cell membrane</location>
        <topology evidence="5">Multi-pass membrane protein</topology>
    </subcellularLocation>
    <subcellularLocation>
        <location evidence="1">Membrane</location>
        <topology evidence="1">Multi-pass membrane protein</topology>
    </subcellularLocation>
</comment>
<dbReference type="AlphaFoldDB" id="A0A157SIS1"/>
<proteinExistence type="inferred from homology"/>
<keyword evidence="7" id="KW-1185">Reference proteome</keyword>
<keyword evidence="5" id="KW-1003">Cell membrane</keyword>
<evidence type="ECO:0000256" key="5">
    <source>
        <dbReference type="RuleBase" id="RU363041"/>
    </source>
</evidence>
<evidence type="ECO:0000256" key="4">
    <source>
        <dbReference type="ARBA" id="ARBA00023136"/>
    </source>
</evidence>
<evidence type="ECO:0000256" key="3">
    <source>
        <dbReference type="ARBA" id="ARBA00022989"/>
    </source>
</evidence>
<comment type="similarity">
    <text evidence="5">Belongs to the 4-toluene sulfonate uptake permease (TSUP) (TC 2.A.102) family.</text>
</comment>
<evidence type="ECO:0000256" key="1">
    <source>
        <dbReference type="ARBA" id="ARBA00004141"/>
    </source>
</evidence>
<dbReference type="InterPro" id="IPR002781">
    <property type="entry name" value="TM_pro_TauE-like"/>
</dbReference>
<accession>A0A157SIS1</accession>
<feature type="transmembrane region" description="Helical" evidence="5">
    <location>
        <begin position="45"/>
        <end position="63"/>
    </location>
</feature>
<dbReference type="EMBL" id="FKIF01000006">
    <property type="protein sequence ID" value="SAI70093.1"/>
    <property type="molecule type" value="Genomic_DNA"/>
</dbReference>
<evidence type="ECO:0000256" key="2">
    <source>
        <dbReference type="ARBA" id="ARBA00022692"/>
    </source>
</evidence>
<name>A0A157SIS1_9BORD</name>